<feature type="region of interest" description="Disordered" evidence="9">
    <location>
        <begin position="187"/>
        <end position="276"/>
    </location>
</feature>
<reference evidence="11 12" key="1">
    <citation type="submission" date="2023-10" db="EMBL/GenBank/DDBJ databases">
        <title>Draft Genome Sequence of Candida saopaulonensis from a very Premature Infant with Sepsis.</title>
        <authorList>
            <person name="Ning Y."/>
            <person name="Dai R."/>
            <person name="Xiao M."/>
            <person name="Xu Y."/>
            <person name="Yan Q."/>
            <person name="Zhang L."/>
        </authorList>
    </citation>
    <scope>NUCLEOTIDE SEQUENCE [LARGE SCALE GENOMIC DNA]</scope>
    <source>
        <strain evidence="11 12">19XY460</strain>
    </source>
</reference>
<keyword evidence="7" id="KW-0508">mRNA splicing</keyword>
<dbReference type="GO" id="GO:0006397">
    <property type="term" value="P:mRNA processing"/>
    <property type="evidence" value="ECO:0007669"/>
    <property type="project" value="UniProtKB-KW"/>
</dbReference>
<organism evidence="11 12">
    <name type="scientific">Australozyma saopauloensis</name>
    <dbReference type="NCBI Taxonomy" id="291208"/>
    <lineage>
        <taxon>Eukaryota</taxon>
        <taxon>Fungi</taxon>
        <taxon>Dikarya</taxon>
        <taxon>Ascomycota</taxon>
        <taxon>Saccharomycotina</taxon>
        <taxon>Pichiomycetes</taxon>
        <taxon>Metschnikowiaceae</taxon>
        <taxon>Australozyma</taxon>
    </lineage>
</organism>
<evidence type="ECO:0000313" key="12">
    <source>
        <dbReference type="Proteomes" id="UP001338582"/>
    </source>
</evidence>
<feature type="domain" description="CBF1-interacting co-repressor CIR N-terminal" evidence="10">
    <location>
        <begin position="46"/>
        <end position="82"/>
    </location>
</feature>
<accession>A0AAX4H661</accession>
<dbReference type="KEGG" id="asau:88172052"/>
<keyword evidence="8" id="KW-0539">Nucleus</keyword>
<dbReference type="EMBL" id="CP138894">
    <property type="protein sequence ID" value="WPK23739.1"/>
    <property type="molecule type" value="Genomic_DNA"/>
</dbReference>
<sequence>MLIKVLLYSFKVYVPPAPHFTDCSNSFTQFNLDTTKMPGDLNLKKSWNPALMKNQKKIWEREQDALKEHQAIKRRAKEITQEKEREEMIKLQYGNDLSKMPQKQRLEISKLGWMYTDAPKDTEDENGFKEVEEDFLENTAQVEQLLQGNRPAVQSMTSRFDKVASVGAGRAGSSLSDDPLLLIRKQQRAESHKRERSPSRDSKSTHRSLHRGSHSRSEGERSHRHSRGSSDKNERHRERHRSRSGKGHRDHEKGEQPRRSKERHDPDSGKSSHTER</sequence>
<dbReference type="Pfam" id="PF12542">
    <property type="entry name" value="CWC25"/>
    <property type="match status" value="1"/>
</dbReference>
<dbReference type="GO" id="GO:0008380">
    <property type="term" value="P:RNA splicing"/>
    <property type="evidence" value="ECO:0007669"/>
    <property type="project" value="UniProtKB-KW"/>
</dbReference>
<evidence type="ECO:0000256" key="2">
    <source>
        <dbReference type="ARBA" id="ARBA00006695"/>
    </source>
</evidence>
<gene>
    <name evidence="11" type="ORF">PUMCH_000984</name>
</gene>
<keyword evidence="12" id="KW-1185">Reference proteome</keyword>
<evidence type="ECO:0000313" key="11">
    <source>
        <dbReference type="EMBL" id="WPK23739.1"/>
    </source>
</evidence>
<dbReference type="AlphaFoldDB" id="A0AAX4H661"/>
<keyword evidence="6" id="KW-0175">Coiled coil</keyword>
<evidence type="ECO:0000256" key="8">
    <source>
        <dbReference type="ARBA" id="ARBA00023242"/>
    </source>
</evidence>
<feature type="compositionally biased region" description="Basic and acidic residues" evidence="9">
    <location>
        <begin position="187"/>
        <end position="204"/>
    </location>
</feature>
<evidence type="ECO:0000256" key="6">
    <source>
        <dbReference type="ARBA" id="ARBA00023054"/>
    </source>
</evidence>
<feature type="compositionally biased region" description="Basic and acidic residues" evidence="9">
    <location>
        <begin position="247"/>
        <end position="276"/>
    </location>
</feature>
<dbReference type="InterPro" id="IPR019339">
    <property type="entry name" value="CIR_N_dom"/>
</dbReference>
<feature type="compositionally biased region" description="Basic residues" evidence="9">
    <location>
        <begin position="205"/>
        <end position="214"/>
    </location>
</feature>
<keyword evidence="4" id="KW-0507">mRNA processing</keyword>
<dbReference type="Proteomes" id="UP001338582">
    <property type="component" value="Chromosome 1"/>
</dbReference>
<name>A0AAX4H661_9ASCO</name>
<comment type="subcellular location">
    <subcellularLocation>
        <location evidence="1">Nucleus</location>
    </subcellularLocation>
</comment>
<keyword evidence="5" id="KW-0747">Spliceosome</keyword>
<protein>
    <recommendedName>
        <fullName evidence="3">Pre-mRNA-splicing factor CWC25</fullName>
    </recommendedName>
</protein>
<dbReference type="RefSeq" id="XP_062876125.1">
    <property type="nucleotide sequence ID" value="XM_063020055.1"/>
</dbReference>
<comment type="similarity">
    <text evidence="2">Belongs to the CWC25 family.</text>
</comment>
<dbReference type="GO" id="GO:0005681">
    <property type="term" value="C:spliceosomal complex"/>
    <property type="evidence" value="ECO:0007669"/>
    <property type="project" value="UniProtKB-KW"/>
</dbReference>
<proteinExistence type="inferred from homology"/>
<dbReference type="GeneID" id="88172052"/>
<dbReference type="SMART" id="SM01083">
    <property type="entry name" value="Cir_N"/>
    <property type="match status" value="1"/>
</dbReference>
<evidence type="ECO:0000256" key="3">
    <source>
        <dbReference type="ARBA" id="ARBA00020646"/>
    </source>
</evidence>
<evidence type="ECO:0000256" key="1">
    <source>
        <dbReference type="ARBA" id="ARBA00004123"/>
    </source>
</evidence>
<evidence type="ECO:0000256" key="5">
    <source>
        <dbReference type="ARBA" id="ARBA00022728"/>
    </source>
</evidence>
<evidence type="ECO:0000259" key="10">
    <source>
        <dbReference type="SMART" id="SM01083"/>
    </source>
</evidence>
<evidence type="ECO:0000256" key="7">
    <source>
        <dbReference type="ARBA" id="ARBA00023187"/>
    </source>
</evidence>
<evidence type="ECO:0000256" key="9">
    <source>
        <dbReference type="SAM" id="MobiDB-lite"/>
    </source>
</evidence>
<evidence type="ECO:0000256" key="4">
    <source>
        <dbReference type="ARBA" id="ARBA00022664"/>
    </source>
</evidence>
<dbReference type="Pfam" id="PF10197">
    <property type="entry name" value="Cir_N"/>
    <property type="match status" value="1"/>
</dbReference>
<dbReference type="InterPro" id="IPR022209">
    <property type="entry name" value="CWC25"/>
</dbReference>
<feature type="compositionally biased region" description="Basic residues" evidence="9">
    <location>
        <begin position="237"/>
        <end position="246"/>
    </location>
</feature>